<protein>
    <recommendedName>
        <fullName evidence="3">Retrotransposon gag domain-containing protein</fullName>
    </recommendedName>
</protein>
<dbReference type="Proteomes" id="UP000245207">
    <property type="component" value="Unassembled WGS sequence"/>
</dbReference>
<proteinExistence type="predicted"/>
<name>A0A2U1MUB9_ARTAN</name>
<dbReference type="AlphaFoldDB" id="A0A2U1MUB9"/>
<keyword evidence="2" id="KW-1185">Reference proteome</keyword>
<dbReference type="OrthoDB" id="5544992at2759"/>
<evidence type="ECO:0008006" key="3">
    <source>
        <dbReference type="Google" id="ProtNLM"/>
    </source>
</evidence>
<dbReference type="PANTHER" id="PTHR34222:SF97">
    <property type="entry name" value="CATALYTIC REGION, PUTATIVE-RELATED"/>
    <property type="match status" value="1"/>
</dbReference>
<comment type="caution">
    <text evidence="1">The sequence shown here is derived from an EMBL/GenBank/DDBJ whole genome shotgun (WGS) entry which is preliminary data.</text>
</comment>
<accession>A0A2U1MUB9</accession>
<dbReference type="EMBL" id="PKPP01004339">
    <property type="protein sequence ID" value="PWA64847.1"/>
    <property type="molecule type" value="Genomic_DNA"/>
</dbReference>
<sequence>MAPLSSSSNDISFQNNQSLLFQNPTYLHPSDGPLGKDLLRLLFQLSLETRFAFNNGSHKYKLNRETYEIVQSERSMSEYYTSMKCVWEDLDSTNELPRIFLNGLDDHFSNQISQLRLNSPLPSVETACALLQQEESRRGVFGSGQLGVESTALDSKGEVKEKCTICRYKWHPPDKCWGKLGYPT</sequence>
<dbReference type="PANTHER" id="PTHR34222">
    <property type="entry name" value="GAG_PRE-INTEGRS DOMAIN-CONTAINING PROTEIN"/>
    <property type="match status" value="1"/>
</dbReference>
<evidence type="ECO:0000313" key="1">
    <source>
        <dbReference type="EMBL" id="PWA64847.1"/>
    </source>
</evidence>
<gene>
    <name evidence="1" type="ORF">CTI12_AA343890</name>
</gene>
<evidence type="ECO:0000313" key="2">
    <source>
        <dbReference type="Proteomes" id="UP000245207"/>
    </source>
</evidence>
<reference evidence="1 2" key="1">
    <citation type="journal article" date="2018" name="Mol. Plant">
        <title>The genome of Artemisia annua provides insight into the evolution of Asteraceae family and artemisinin biosynthesis.</title>
        <authorList>
            <person name="Shen Q."/>
            <person name="Zhang L."/>
            <person name="Liao Z."/>
            <person name="Wang S."/>
            <person name="Yan T."/>
            <person name="Shi P."/>
            <person name="Liu M."/>
            <person name="Fu X."/>
            <person name="Pan Q."/>
            <person name="Wang Y."/>
            <person name="Lv Z."/>
            <person name="Lu X."/>
            <person name="Zhang F."/>
            <person name="Jiang W."/>
            <person name="Ma Y."/>
            <person name="Chen M."/>
            <person name="Hao X."/>
            <person name="Li L."/>
            <person name="Tang Y."/>
            <person name="Lv G."/>
            <person name="Zhou Y."/>
            <person name="Sun X."/>
            <person name="Brodelius P.E."/>
            <person name="Rose J.K.C."/>
            <person name="Tang K."/>
        </authorList>
    </citation>
    <scope>NUCLEOTIDE SEQUENCE [LARGE SCALE GENOMIC DNA]</scope>
    <source>
        <strain evidence="2">cv. Huhao1</strain>
        <tissue evidence="1">Leaf</tissue>
    </source>
</reference>
<organism evidence="1 2">
    <name type="scientific">Artemisia annua</name>
    <name type="common">Sweet wormwood</name>
    <dbReference type="NCBI Taxonomy" id="35608"/>
    <lineage>
        <taxon>Eukaryota</taxon>
        <taxon>Viridiplantae</taxon>
        <taxon>Streptophyta</taxon>
        <taxon>Embryophyta</taxon>
        <taxon>Tracheophyta</taxon>
        <taxon>Spermatophyta</taxon>
        <taxon>Magnoliopsida</taxon>
        <taxon>eudicotyledons</taxon>
        <taxon>Gunneridae</taxon>
        <taxon>Pentapetalae</taxon>
        <taxon>asterids</taxon>
        <taxon>campanulids</taxon>
        <taxon>Asterales</taxon>
        <taxon>Asteraceae</taxon>
        <taxon>Asteroideae</taxon>
        <taxon>Anthemideae</taxon>
        <taxon>Artemisiinae</taxon>
        <taxon>Artemisia</taxon>
    </lineage>
</organism>